<evidence type="ECO:0000313" key="1">
    <source>
        <dbReference type="EMBL" id="RKF62895.1"/>
    </source>
</evidence>
<evidence type="ECO:0000313" key="2">
    <source>
        <dbReference type="Proteomes" id="UP000283383"/>
    </source>
</evidence>
<comment type="caution">
    <text evidence="1">The sequence shown here is derived from an EMBL/GenBank/DDBJ whole genome shotgun (WGS) entry which is preliminary data.</text>
</comment>
<protein>
    <submittedName>
        <fullName evidence="1">Uncharacterized protein</fullName>
    </submittedName>
</protein>
<organism evidence="1 2">
    <name type="scientific">Golovinomyces cichoracearum</name>
    <dbReference type="NCBI Taxonomy" id="62708"/>
    <lineage>
        <taxon>Eukaryota</taxon>
        <taxon>Fungi</taxon>
        <taxon>Dikarya</taxon>
        <taxon>Ascomycota</taxon>
        <taxon>Pezizomycotina</taxon>
        <taxon>Leotiomycetes</taxon>
        <taxon>Erysiphales</taxon>
        <taxon>Erysiphaceae</taxon>
        <taxon>Golovinomyces</taxon>
    </lineage>
</organism>
<dbReference type="Proteomes" id="UP000283383">
    <property type="component" value="Unassembled WGS sequence"/>
</dbReference>
<keyword evidence="2" id="KW-1185">Reference proteome</keyword>
<gene>
    <name evidence="1" type="ORF">GcM3_143017</name>
</gene>
<name>A0A420HZP3_9PEZI</name>
<dbReference type="AlphaFoldDB" id="A0A420HZP3"/>
<dbReference type="EMBL" id="MCBQ01014378">
    <property type="protein sequence ID" value="RKF62895.1"/>
    <property type="molecule type" value="Genomic_DNA"/>
</dbReference>
<sequence length="76" mass="8970">MSQSLVNDLATRNSIDEIINHQKSIGNARFLKEYFKGRTDLASDKILLDEITRIKRLRTMPKTWTRYRHPAAAYYK</sequence>
<proteinExistence type="predicted"/>
<accession>A0A420HZP3</accession>
<reference evidence="1 2" key="1">
    <citation type="journal article" date="2018" name="BMC Genomics">
        <title>Comparative genome analyses reveal sequence features reflecting distinct modes of host-adaptation between dicot and monocot powdery mildew.</title>
        <authorList>
            <person name="Wu Y."/>
            <person name="Ma X."/>
            <person name="Pan Z."/>
            <person name="Kale S.D."/>
            <person name="Song Y."/>
            <person name="King H."/>
            <person name="Zhang Q."/>
            <person name="Presley C."/>
            <person name="Deng X."/>
            <person name="Wei C.I."/>
            <person name="Xiao S."/>
        </authorList>
    </citation>
    <scope>NUCLEOTIDE SEQUENCE [LARGE SCALE GENOMIC DNA]</scope>
    <source>
        <strain evidence="1">UMSG3</strain>
    </source>
</reference>